<reference evidence="1" key="1">
    <citation type="submission" date="2020-06" db="EMBL/GenBank/DDBJ databases">
        <title>Novel chitinolytic bacterium.</title>
        <authorList>
            <person name="Ungkulpasvich U."/>
            <person name="Kosugi A."/>
            <person name="Uke A."/>
        </authorList>
    </citation>
    <scope>NUCLEOTIDE SEQUENCE</scope>
    <source>
        <strain evidence="1">UUS1-1</strain>
    </source>
</reference>
<dbReference type="RefSeq" id="WP_181338471.1">
    <property type="nucleotide sequence ID" value="NZ_JAAKDE010000001.1"/>
</dbReference>
<proteinExistence type="predicted"/>
<evidence type="ECO:0000313" key="1">
    <source>
        <dbReference type="EMBL" id="MBA2132036.1"/>
    </source>
</evidence>
<dbReference type="AlphaFoldDB" id="A0A8J6HQ76"/>
<comment type="caution">
    <text evidence="1">The sequence shown here is derived from an EMBL/GenBank/DDBJ whole genome shotgun (WGS) entry which is preliminary data.</text>
</comment>
<keyword evidence="2" id="KW-1185">Reference proteome</keyword>
<gene>
    <name evidence="1" type="ORF">G5B42_00460</name>
</gene>
<sequence>MKGVFSRDGETFTSSMSLIVSLLIRYPEIATLKLNPADSSLIFSFILRHKFSAEEKQAFREELKMSLETLALLDQIEPEFIELTFKRQGALTFLEIKRDIASFSPDELSLTIKIINDRYGNKVVKEDEGEAGEEDLLFQEEMIAHMLEELKEVPQKKELTGIREEGRVLIFNHSDPP</sequence>
<dbReference type="EMBL" id="JAAKDE010000001">
    <property type="protein sequence ID" value="MBA2132036.1"/>
    <property type="molecule type" value="Genomic_DNA"/>
</dbReference>
<accession>A0A8J6HQ76</accession>
<organism evidence="1 2">
    <name type="scientific">Capillibacterium thermochitinicola</name>
    <dbReference type="NCBI Taxonomy" id="2699427"/>
    <lineage>
        <taxon>Bacteria</taxon>
        <taxon>Bacillati</taxon>
        <taxon>Bacillota</taxon>
        <taxon>Capillibacterium</taxon>
    </lineage>
</organism>
<protein>
    <submittedName>
        <fullName evidence="1">Uncharacterized protein</fullName>
    </submittedName>
</protein>
<evidence type="ECO:0000313" key="2">
    <source>
        <dbReference type="Proteomes" id="UP000657177"/>
    </source>
</evidence>
<name>A0A8J6HQ76_9FIRM</name>
<dbReference type="Proteomes" id="UP000657177">
    <property type="component" value="Unassembled WGS sequence"/>
</dbReference>